<dbReference type="InterPro" id="IPR016032">
    <property type="entry name" value="Sig_transdc_resp-reg_C-effctor"/>
</dbReference>
<dbReference type="CDD" id="cd06170">
    <property type="entry name" value="LuxR_C_like"/>
    <property type="match status" value="1"/>
</dbReference>
<dbReference type="InterPro" id="IPR001789">
    <property type="entry name" value="Sig_transdc_resp-reg_receiver"/>
</dbReference>
<comment type="caution">
    <text evidence="6">The sequence shown here is derived from an EMBL/GenBank/DDBJ whole genome shotgun (WGS) entry which is preliminary data.</text>
</comment>
<dbReference type="OrthoDB" id="9782896at2"/>
<dbReference type="SMART" id="SM00421">
    <property type="entry name" value="HTH_LUXR"/>
    <property type="match status" value="1"/>
</dbReference>
<dbReference type="PROSITE" id="PS50043">
    <property type="entry name" value="HTH_LUXR_2"/>
    <property type="match status" value="1"/>
</dbReference>
<organism evidence="6 7">
    <name type="scientific">Phragmitibacter flavus</name>
    <dbReference type="NCBI Taxonomy" id="2576071"/>
    <lineage>
        <taxon>Bacteria</taxon>
        <taxon>Pseudomonadati</taxon>
        <taxon>Verrucomicrobiota</taxon>
        <taxon>Verrucomicrobiia</taxon>
        <taxon>Verrucomicrobiales</taxon>
        <taxon>Verrucomicrobiaceae</taxon>
        <taxon>Phragmitibacter</taxon>
    </lineage>
</organism>
<dbReference type="PROSITE" id="PS00622">
    <property type="entry name" value="HTH_LUXR_1"/>
    <property type="match status" value="1"/>
</dbReference>
<dbReference type="PANTHER" id="PTHR43214">
    <property type="entry name" value="TWO-COMPONENT RESPONSE REGULATOR"/>
    <property type="match status" value="1"/>
</dbReference>
<feature type="modified residue" description="4-aspartylphosphate" evidence="3">
    <location>
        <position position="57"/>
    </location>
</feature>
<dbReference type="InterPro" id="IPR011006">
    <property type="entry name" value="CheY-like_superfamily"/>
</dbReference>
<name>A0A5R8KG42_9BACT</name>
<feature type="domain" description="HTH luxR-type" evidence="4">
    <location>
        <begin position="138"/>
        <end position="203"/>
    </location>
</feature>
<dbReference type="InterPro" id="IPR058245">
    <property type="entry name" value="NreC/VraR/RcsB-like_REC"/>
</dbReference>
<sequence>MKRKIRILIVDDHAMMRLGLAEAIAAERDFNLIGEASNGTQALHFYREHQPDVVTMDFRIPGPDGAESTAMLRAEFPDARIVLLSIFEGEEDIWRAVQAGASGYVSKSAEIEELLEAIRVVHTGGTYFPAAIAAKLAARQTRDNLTPRELQALRHIVAGFSNKEIAARLHMSEATVKLHISNTLAKLNVADRTQAAIIAVRRGIIHLDA</sequence>
<dbReference type="InterPro" id="IPR039420">
    <property type="entry name" value="WalR-like"/>
</dbReference>
<feature type="domain" description="Response regulatory" evidence="5">
    <location>
        <begin position="6"/>
        <end position="122"/>
    </location>
</feature>
<dbReference type="EMBL" id="VAUV01000005">
    <property type="protein sequence ID" value="TLD71272.1"/>
    <property type="molecule type" value="Genomic_DNA"/>
</dbReference>
<dbReference type="PROSITE" id="PS50110">
    <property type="entry name" value="RESPONSE_REGULATORY"/>
    <property type="match status" value="1"/>
</dbReference>
<dbReference type="SUPFAM" id="SSF52172">
    <property type="entry name" value="CheY-like"/>
    <property type="match status" value="1"/>
</dbReference>
<dbReference type="Proteomes" id="UP000306196">
    <property type="component" value="Unassembled WGS sequence"/>
</dbReference>
<accession>A0A5R8KG42</accession>
<dbReference type="RefSeq" id="WP_138085486.1">
    <property type="nucleotide sequence ID" value="NZ_VAUV01000005.1"/>
</dbReference>
<dbReference type="Pfam" id="PF00072">
    <property type="entry name" value="Response_reg"/>
    <property type="match status" value="1"/>
</dbReference>
<gene>
    <name evidence="6" type="ORF">FEM03_06980</name>
</gene>
<evidence type="ECO:0000256" key="1">
    <source>
        <dbReference type="ARBA" id="ARBA00022553"/>
    </source>
</evidence>
<evidence type="ECO:0000259" key="5">
    <source>
        <dbReference type="PROSITE" id="PS50110"/>
    </source>
</evidence>
<evidence type="ECO:0000256" key="2">
    <source>
        <dbReference type="ARBA" id="ARBA00023125"/>
    </source>
</evidence>
<dbReference type="SUPFAM" id="SSF46894">
    <property type="entry name" value="C-terminal effector domain of the bipartite response regulators"/>
    <property type="match status" value="1"/>
</dbReference>
<dbReference type="PANTHER" id="PTHR43214:SF43">
    <property type="entry name" value="TWO-COMPONENT RESPONSE REGULATOR"/>
    <property type="match status" value="1"/>
</dbReference>
<protein>
    <submittedName>
        <fullName evidence="6">Response regulator transcription factor</fullName>
    </submittedName>
</protein>
<evidence type="ECO:0000259" key="4">
    <source>
        <dbReference type="PROSITE" id="PS50043"/>
    </source>
</evidence>
<keyword evidence="7" id="KW-1185">Reference proteome</keyword>
<dbReference type="GO" id="GO:0006355">
    <property type="term" value="P:regulation of DNA-templated transcription"/>
    <property type="evidence" value="ECO:0007669"/>
    <property type="project" value="InterPro"/>
</dbReference>
<dbReference type="CDD" id="cd17535">
    <property type="entry name" value="REC_NarL-like"/>
    <property type="match status" value="1"/>
</dbReference>
<keyword evidence="2" id="KW-0238">DNA-binding</keyword>
<dbReference type="GO" id="GO:0000160">
    <property type="term" value="P:phosphorelay signal transduction system"/>
    <property type="evidence" value="ECO:0007669"/>
    <property type="project" value="InterPro"/>
</dbReference>
<dbReference type="SMART" id="SM00448">
    <property type="entry name" value="REC"/>
    <property type="match status" value="1"/>
</dbReference>
<reference evidence="6 7" key="1">
    <citation type="submission" date="2019-05" db="EMBL/GenBank/DDBJ databases">
        <title>Verrucobacter flavum gen. nov., sp. nov. a new member of the family Verrucomicrobiaceae.</title>
        <authorList>
            <person name="Szuroczki S."/>
            <person name="Abbaszade G."/>
            <person name="Szabo A."/>
            <person name="Felfoldi T."/>
            <person name="Schumann P."/>
            <person name="Boka K."/>
            <person name="Keki Z."/>
            <person name="Toumi M."/>
            <person name="Toth E."/>
        </authorList>
    </citation>
    <scope>NUCLEOTIDE SEQUENCE [LARGE SCALE GENOMIC DNA]</scope>
    <source>
        <strain evidence="6 7">MG-N-17</strain>
    </source>
</reference>
<dbReference type="InterPro" id="IPR000792">
    <property type="entry name" value="Tscrpt_reg_LuxR_C"/>
</dbReference>
<evidence type="ECO:0000313" key="7">
    <source>
        <dbReference type="Proteomes" id="UP000306196"/>
    </source>
</evidence>
<evidence type="ECO:0000256" key="3">
    <source>
        <dbReference type="PROSITE-ProRule" id="PRU00169"/>
    </source>
</evidence>
<dbReference type="Gene3D" id="3.40.50.2300">
    <property type="match status" value="1"/>
</dbReference>
<dbReference type="GO" id="GO:0003677">
    <property type="term" value="F:DNA binding"/>
    <property type="evidence" value="ECO:0007669"/>
    <property type="project" value="UniProtKB-KW"/>
</dbReference>
<evidence type="ECO:0000313" key="6">
    <source>
        <dbReference type="EMBL" id="TLD71272.1"/>
    </source>
</evidence>
<proteinExistence type="predicted"/>
<dbReference type="PRINTS" id="PR00038">
    <property type="entry name" value="HTHLUXR"/>
</dbReference>
<dbReference type="Pfam" id="PF00196">
    <property type="entry name" value="GerE"/>
    <property type="match status" value="1"/>
</dbReference>
<keyword evidence="1 3" id="KW-0597">Phosphoprotein</keyword>
<dbReference type="AlphaFoldDB" id="A0A5R8KG42"/>